<sequence>MTKAISPRTRKVRILATLGPASATPEMIAKLFEAGADAFRINMSHGDQASKVPLFAAIRGLEKKYGRPTTILADLQGPKLRVGKFADGKVQLVTGHEFILDRDKTPGDATRVELPHREIFEAAHEGARLLLDDGKLVLRVVSTAPDRMTTIIEVGGTLSNNKGLNVPDMVLPLAALTEKDRSDLAFAVEQGADWIALSFVQRPEDLMEARRLIGGKAALLAKIEKPSAIARLDEIVEQCDGVMVARGDLGVELPPQTVPPMQKRIVETARRMGRPVIVATQMLESMIESPSPTRAEVSDVATAVYDGADAIMLSAESAAGKWPVESVAMMNSIADAVERDPAHGDRVHFTVLRPDPTTADALAEAAKNISRTVSASGIACFTSSGSTARRIARERPPVPILVLTPHIDTARRLGLLWGVHAVHTRDVDSFEEMVAKSKRMALRHHIAAAGDRVVLCAGVPFKTPGSTNVLHVVTLVGDELKNHPGKEGPEAI</sequence>
<dbReference type="Gene3D" id="3.40.1380.20">
    <property type="entry name" value="Pyruvate kinase, C-terminal domain"/>
    <property type="match status" value="1"/>
</dbReference>
<accession>A0A7W6JV86</accession>
<dbReference type="InterPro" id="IPR015806">
    <property type="entry name" value="Pyrv_Knase_insert_dom_sf"/>
</dbReference>
<evidence type="ECO:0000259" key="17">
    <source>
        <dbReference type="Pfam" id="PF00224"/>
    </source>
</evidence>
<dbReference type="NCBIfam" id="NF004886">
    <property type="entry name" value="PRK06247.1"/>
    <property type="match status" value="1"/>
</dbReference>
<dbReference type="InterPro" id="IPR015813">
    <property type="entry name" value="Pyrv/PenolPyrv_kinase-like_dom"/>
</dbReference>
<name>A0A7W6JV86_9SPHN</name>
<evidence type="ECO:0000256" key="8">
    <source>
        <dbReference type="ARBA" id="ARBA00022723"/>
    </source>
</evidence>
<dbReference type="NCBIfam" id="NF004978">
    <property type="entry name" value="PRK06354.1"/>
    <property type="match status" value="1"/>
</dbReference>
<comment type="caution">
    <text evidence="19">The sequence shown here is derived from an EMBL/GenBank/DDBJ whole genome shotgun (WGS) entry which is preliminary data.</text>
</comment>
<dbReference type="FunFam" id="3.20.20.60:FF:000025">
    <property type="entry name" value="Pyruvate kinase"/>
    <property type="match status" value="1"/>
</dbReference>
<organism evidence="19 20">
    <name type="scientific">Sphingomonas kyeonggiensis</name>
    <dbReference type="NCBI Taxonomy" id="1268553"/>
    <lineage>
        <taxon>Bacteria</taxon>
        <taxon>Pseudomonadati</taxon>
        <taxon>Pseudomonadota</taxon>
        <taxon>Alphaproteobacteria</taxon>
        <taxon>Sphingomonadales</taxon>
        <taxon>Sphingomonadaceae</taxon>
        <taxon>Sphingomonas</taxon>
    </lineage>
</organism>
<comment type="cofactor">
    <cofactor evidence="2">
        <name>K(+)</name>
        <dbReference type="ChEBI" id="CHEBI:29103"/>
    </cofactor>
</comment>
<dbReference type="Gene3D" id="2.40.33.10">
    <property type="entry name" value="PK beta-barrel domain-like"/>
    <property type="match status" value="1"/>
</dbReference>
<dbReference type="GO" id="GO:0004743">
    <property type="term" value="F:pyruvate kinase activity"/>
    <property type="evidence" value="ECO:0007669"/>
    <property type="project" value="UniProtKB-UniRule"/>
</dbReference>
<dbReference type="SUPFAM" id="SSF51621">
    <property type="entry name" value="Phosphoenolpyruvate/pyruvate domain"/>
    <property type="match status" value="1"/>
</dbReference>
<dbReference type="Pfam" id="PF00224">
    <property type="entry name" value="PK"/>
    <property type="match status" value="1"/>
</dbReference>
<dbReference type="InterPro" id="IPR015793">
    <property type="entry name" value="Pyrv_Knase_brl"/>
</dbReference>
<evidence type="ECO:0000259" key="18">
    <source>
        <dbReference type="Pfam" id="PF02887"/>
    </source>
</evidence>
<feature type="domain" description="Pyruvate kinase C-terminal" evidence="18">
    <location>
        <begin position="360"/>
        <end position="473"/>
    </location>
</feature>
<dbReference type="PROSITE" id="PS00110">
    <property type="entry name" value="PYRUVATE_KINASE"/>
    <property type="match status" value="1"/>
</dbReference>
<evidence type="ECO:0000256" key="6">
    <source>
        <dbReference type="ARBA" id="ARBA00018587"/>
    </source>
</evidence>
<evidence type="ECO:0000256" key="12">
    <source>
        <dbReference type="ARBA" id="ARBA00022842"/>
    </source>
</evidence>
<dbReference type="NCBIfam" id="TIGR01064">
    <property type="entry name" value="pyruv_kin"/>
    <property type="match status" value="1"/>
</dbReference>
<dbReference type="InterPro" id="IPR015795">
    <property type="entry name" value="Pyrv_Knase_C"/>
</dbReference>
<dbReference type="UniPathway" id="UPA00109">
    <property type="reaction ID" value="UER00188"/>
</dbReference>
<dbReference type="InterPro" id="IPR036918">
    <property type="entry name" value="Pyrv_Knase_C_sf"/>
</dbReference>
<comment type="similarity">
    <text evidence="4 16">Belongs to the pyruvate kinase family.</text>
</comment>
<dbReference type="InterPro" id="IPR011037">
    <property type="entry name" value="Pyrv_Knase-like_insert_dom_sf"/>
</dbReference>
<evidence type="ECO:0000256" key="10">
    <source>
        <dbReference type="ARBA" id="ARBA00022777"/>
    </source>
</evidence>
<comment type="catalytic activity">
    <reaction evidence="16">
        <text>pyruvate + ATP = phosphoenolpyruvate + ADP + H(+)</text>
        <dbReference type="Rhea" id="RHEA:18157"/>
        <dbReference type="ChEBI" id="CHEBI:15361"/>
        <dbReference type="ChEBI" id="CHEBI:15378"/>
        <dbReference type="ChEBI" id="CHEBI:30616"/>
        <dbReference type="ChEBI" id="CHEBI:58702"/>
        <dbReference type="ChEBI" id="CHEBI:456216"/>
        <dbReference type="EC" id="2.7.1.40"/>
    </reaction>
</comment>
<evidence type="ECO:0000256" key="14">
    <source>
        <dbReference type="ARBA" id="ARBA00023317"/>
    </source>
</evidence>
<evidence type="ECO:0000256" key="16">
    <source>
        <dbReference type="RuleBase" id="RU000504"/>
    </source>
</evidence>
<keyword evidence="14 19" id="KW-0670">Pyruvate</keyword>
<keyword evidence="13 16" id="KW-0324">Glycolysis</keyword>
<keyword evidence="12 16" id="KW-0460">Magnesium</keyword>
<feature type="domain" description="Pyruvate kinase barrel" evidence="17">
    <location>
        <begin position="10"/>
        <end position="327"/>
    </location>
</feature>
<dbReference type="PRINTS" id="PR01050">
    <property type="entry name" value="PYRUVTKNASE"/>
</dbReference>
<evidence type="ECO:0000256" key="9">
    <source>
        <dbReference type="ARBA" id="ARBA00022741"/>
    </source>
</evidence>
<keyword evidence="8" id="KW-0479">Metal-binding</keyword>
<comment type="cofactor">
    <cofactor evidence="1">
        <name>Mg(2+)</name>
        <dbReference type="ChEBI" id="CHEBI:18420"/>
    </cofactor>
</comment>
<evidence type="ECO:0000256" key="1">
    <source>
        <dbReference type="ARBA" id="ARBA00001946"/>
    </source>
</evidence>
<evidence type="ECO:0000256" key="15">
    <source>
        <dbReference type="NCBIfam" id="TIGR01064"/>
    </source>
</evidence>
<dbReference type="SUPFAM" id="SSF52935">
    <property type="entry name" value="PK C-terminal domain-like"/>
    <property type="match status" value="1"/>
</dbReference>
<protein>
    <recommendedName>
        <fullName evidence="6 15">Pyruvate kinase</fullName>
        <ecNumber evidence="5 15">2.7.1.40</ecNumber>
    </recommendedName>
</protein>
<dbReference type="Gene3D" id="3.20.20.60">
    <property type="entry name" value="Phosphoenolpyruvate-binding domains"/>
    <property type="match status" value="1"/>
</dbReference>
<dbReference type="InterPro" id="IPR040442">
    <property type="entry name" value="Pyrv_kinase-like_dom_sf"/>
</dbReference>
<dbReference type="GO" id="GO:0005524">
    <property type="term" value="F:ATP binding"/>
    <property type="evidence" value="ECO:0007669"/>
    <property type="project" value="UniProtKB-KW"/>
</dbReference>
<dbReference type="PANTHER" id="PTHR11817">
    <property type="entry name" value="PYRUVATE KINASE"/>
    <property type="match status" value="1"/>
</dbReference>
<dbReference type="GO" id="GO:0030955">
    <property type="term" value="F:potassium ion binding"/>
    <property type="evidence" value="ECO:0007669"/>
    <property type="project" value="UniProtKB-UniRule"/>
</dbReference>
<dbReference type="NCBIfam" id="NF004491">
    <property type="entry name" value="PRK05826.1"/>
    <property type="match status" value="1"/>
</dbReference>
<evidence type="ECO:0000256" key="4">
    <source>
        <dbReference type="ARBA" id="ARBA00008663"/>
    </source>
</evidence>
<keyword evidence="11" id="KW-0067">ATP-binding</keyword>
<reference evidence="19 20" key="1">
    <citation type="submission" date="2020-08" db="EMBL/GenBank/DDBJ databases">
        <title>Genomic Encyclopedia of Type Strains, Phase IV (KMG-IV): sequencing the most valuable type-strain genomes for metagenomic binning, comparative biology and taxonomic classification.</title>
        <authorList>
            <person name="Goeker M."/>
        </authorList>
    </citation>
    <scope>NUCLEOTIDE SEQUENCE [LARGE SCALE GENOMIC DNA]</scope>
    <source>
        <strain evidence="19 20">DSM 101806</strain>
    </source>
</reference>
<keyword evidence="7 16" id="KW-0808">Transferase</keyword>
<evidence type="ECO:0000313" key="19">
    <source>
        <dbReference type="EMBL" id="MBB4100151.1"/>
    </source>
</evidence>
<evidence type="ECO:0000256" key="11">
    <source>
        <dbReference type="ARBA" id="ARBA00022840"/>
    </source>
</evidence>
<keyword evidence="20" id="KW-1185">Reference proteome</keyword>
<keyword evidence="9" id="KW-0547">Nucleotide-binding</keyword>
<dbReference type="InterPro" id="IPR001697">
    <property type="entry name" value="Pyr_Knase"/>
</dbReference>
<evidence type="ECO:0000256" key="2">
    <source>
        <dbReference type="ARBA" id="ARBA00001958"/>
    </source>
</evidence>
<dbReference type="SUPFAM" id="SSF50800">
    <property type="entry name" value="PK beta-barrel domain-like"/>
    <property type="match status" value="1"/>
</dbReference>
<gene>
    <name evidence="19" type="ORF">GGR46_003723</name>
</gene>
<dbReference type="FunFam" id="2.40.33.10:FF:000001">
    <property type="entry name" value="Pyruvate kinase"/>
    <property type="match status" value="1"/>
</dbReference>
<proteinExistence type="inferred from homology"/>
<dbReference type="EMBL" id="JACIEH010000003">
    <property type="protein sequence ID" value="MBB4100151.1"/>
    <property type="molecule type" value="Genomic_DNA"/>
</dbReference>
<dbReference type="GO" id="GO:0000287">
    <property type="term" value="F:magnesium ion binding"/>
    <property type="evidence" value="ECO:0007669"/>
    <property type="project" value="UniProtKB-UniRule"/>
</dbReference>
<comment type="pathway">
    <text evidence="3 16">Carbohydrate degradation; glycolysis; pyruvate from D-glyceraldehyde 3-phosphate: step 5/5.</text>
</comment>
<evidence type="ECO:0000256" key="13">
    <source>
        <dbReference type="ARBA" id="ARBA00023152"/>
    </source>
</evidence>
<dbReference type="RefSeq" id="WP_183999472.1">
    <property type="nucleotide sequence ID" value="NZ_JACIEH010000003.1"/>
</dbReference>
<dbReference type="InterPro" id="IPR018209">
    <property type="entry name" value="Pyrv_Knase_AS"/>
</dbReference>
<dbReference type="AlphaFoldDB" id="A0A7W6JV86"/>
<evidence type="ECO:0000256" key="7">
    <source>
        <dbReference type="ARBA" id="ARBA00022679"/>
    </source>
</evidence>
<keyword evidence="10 16" id="KW-0418">Kinase</keyword>
<dbReference type="Proteomes" id="UP000557392">
    <property type="component" value="Unassembled WGS sequence"/>
</dbReference>
<evidence type="ECO:0000256" key="5">
    <source>
        <dbReference type="ARBA" id="ARBA00012142"/>
    </source>
</evidence>
<dbReference type="GO" id="GO:0016301">
    <property type="term" value="F:kinase activity"/>
    <property type="evidence" value="ECO:0007669"/>
    <property type="project" value="UniProtKB-KW"/>
</dbReference>
<evidence type="ECO:0000313" key="20">
    <source>
        <dbReference type="Proteomes" id="UP000557392"/>
    </source>
</evidence>
<dbReference type="EC" id="2.7.1.40" evidence="5 15"/>
<dbReference type="Pfam" id="PF02887">
    <property type="entry name" value="PK_C"/>
    <property type="match status" value="1"/>
</dbReference>
<evidence type="ECO:0000256" key="3">
    <source>
        <dbReference type="ARBA" id="ARBA00004997"/>
    </source>
</evidence>